<protein>
    <recommendedName>
        <fullName evidence="3">Tissue inhibitor of metalloproteinase</fullName>
    </recommendedName>
</protein>
<reference evidence="1 2" key="1">
    <citation type="submission" date="2020-07" db="EMBL/GenBank/DDBJ databases">
        <title>Bacterium isolated from marine sediment.</title>
        <authorList>
            <person name="Shang D."/>
            <person name="Du Z.-J."/>
        </authorList>
    </citation>
    <scope>NUCLEOTIDE SEQUENCE [LARGE SCALE GENOMIC DNA]</scope>
    <source>
        <strain evidence="1 2">S7007</strain>
    </source>
</reference>
<dbReference type="AlphaFoldDB" id="A0A839ASE9"/>
<dbReference type="Gene3D" id="2.40.50.120">
    <property type="match status" value="1"/>
</dbReference>
<proteinExistence type="predicted"/>
<gene>
    <name evidence="1" type="ORF">H3Z83_11860</name>
</gene>
<keyword evidence="2" id="KW-1185">Reference proteome</keyword>
<sequence>MKKIILVLILTTTFTETFGCSCSSMKITNAYSILDFIGIIEFKSLTEIENNYGIYKSTFEIKELFKGKENEKIFVDSMKDSSCSFIPQKNSKYLIFGYKNTDGEIMTSFCLAQGNPDKRSLSILRYLKKKKIENEISSNLRQTLNNEINSNLFEKAINGIFLYKVILNSDLRIKEILPSNENAKRNFNEKIRKELTSKIGYKINEVDKGIRTENLISYIILTWEYNYENDKIITTTKL</sequence>
<name>A0A839ASE9_9FLAO</name>
<evidence type="ECO:0008006" key="3">
    <source>
        <dbReference type="Google" id="ProtNLM"/>
    </source>
</evidence>
<dbReference type="RefSeq" id="WP_182125713.1">
    <property type="nucleotide sequence ID" value="NZ_JACGLS010000007.1"/>
</dbReference>
<evidence type="ECO:0000313" key="2">
    <source>
        <dbReference type="Proteomes" id="UP000563906"/>
    </source>
</evidence>
<evidence type="ECO:0000313" key="1">
    <source>
        <dbReference type="EMBL" id="MBA6157209.1"/>
    </source>
</evidence>
<organism evidence="1 2">
    <name type="scientific">Tenacibaculum pelagium</name>
    <dbReference type="NCBI Taxonomy" id="2759527"/>
    <lineage>
        <taxon>Bacteria</taxon>
        <taxon>Pseudomonadati</taxon>
        <taxon>Bacteroidota</taxon>
        <taxon>Flavobacteriia</taxon>
        <taxon>Flavobacteriales</taxon>
        <taxon>Flavobacteriaceae</taxon>
        <taxon>Tenacibaculum</taxon>
    </lineage>
</organism>
<dbReference type="EMBL" id="JACGLS010000007">
    <property type="protein sequence ID" value="MBA6157209.1"/>
    <property type="molecule type" value="Genomic_DNA"/>
</dbReference>
<dbReference type="InterPro" id="IPR008993">
    <property type="entry name" value="TIMP-like_OB-fold"/>
</dbReference>
<dbReference type="Proteomes" id="UP000563906">
    <property type="component" value="Unassembled WGS sequence"/>
</dbReference>
<accession>A0A839ASE9</accession>
<comment type="caution">
    <text evidence="1">The sequence shown here is derived from an EMBL/GenBank/DDBJ whole genome shotgun (WGS) entry which is preliminary data.</text>
</comment>
<dbReference type="SUPFAM" id="SSF50242">
    <property type="entry name" value="TIMP-like"/>
    <property type="match status" value="1"/>
</dbReference>